<keyword evidence="10" id="KW-1185">Reference proteome</keyword>
<dbReference type="Proteomes" id="UP000242999">
    <property type="component" value="Unassembled WGS sequence"/>
</dbReference>
<evidence type="ECO:0000256" key="3">
    <source>
        <dbReference type="ARBA" id="ARBA00018111"/>
    </source>
</evidence>
<dbReference type="Pfam" id="PF21982">
    <property type="entry name" value="RecX_HTH1"/>
    <property type="match status" value="1"/>
</dbReference>
<dbReference type="PANTHER" id="PTHR33602">
    <property type="entry name" value="REGULATORY PROTEIN RECX FAMILY PROTEIN"/>
    <property type="match status" value="1"/>
</dbReference>
<dbReference type="RefSeq" id="WP_093312044.1">
    <property type="nucleotide sequence ID" value="NZ_FNYH01000015.1"/>
</dbReference>
<sequence length="191" mass="22565">MSDEHLATEHSEPPNQEETARALYARAVRLLARRDYSQQELRQKLAQHQEASPEVLDAVLLRLQAERWQSDLRYAQSVIDKRTHQGYGRKRMMLELQQQGIQRELIYQLLEKNDAYWTEQAFKRLRQYAGVPQAEQVNPKYIQRLQRHLYHRGFTHEQIRAALEHWLADLPQVSWNPPLLDDGLNASASHH</sequence>
<accession>A0A1H6UJY1</accession>
<dbReference type="AlphaFoldDB" id="A0A1H6UJY1"/>
<feature type="domain" description="RecX third three-helical" evidence="7">
    <location>
        <begin position="120"/>
        <end position="163"/>
    </location>
</feature>
<dbReference type="GO" id="GO:0006282">
    <property type="term" value="P:regulation of DNA repair"/>
    <property type="evidence" value="ECO:0007669"/>
    <property type="project" value="UniProtKB-UniRule"/>
</dbReference>
<dbReference type="PANTHER" id="PTHR33602:SF1">
    <property type="entry name" value="REGULATORY PROTEIN RECX FAMILY PROTEIN"/>
    <property type="match status" value="1"/>
</dbReference>
<keyword evidence="4 5" id="KW-0963">Cytoplasm</keyword>
<gene>
    <name evidence="5" type="primary">recX</name>
    <name evidence="9" type="ORF">SAMN05421831_11537</name>
</gene>
<dbReference type="HAMAP" id="MF_01114">
    <property type="entry name" value="RecX"/>
    <property type="match status" value="1"/>
</dbReference>
<dbReference type="InterPro" id="IPR053924">
    <property type="entry name" value="RecX_HTH_2nd"/>
</dbReference>
<comment type="function">
    <text evidence="5">Modulates RecA activity.</text>
</comment>
<reference evidence="10" key="1">
    <citation type="submission" date="2016-10" db="EMBL/GenBank/DDBJ databases">
        <authorList>
            <person name="Varghese N."/>
            <person name="Submissions S."/>
        </authorList>
    </citation>
    <scope>NUCLEOTIDE SEQUENCE [LARGE SCALE GENOMIC DNA]</scope>
    <source>
        <strain evidence="10">DSM 7165</strain>
    </source>
</reference>
<dbReference type="EMBL" id="FNYH01000015">
    <property type="protein sequence ID" value="SEI88495.1"/>
    <property type="molecule type" value="Genomic_DNA"/>
</dbReference>
<proteinExistence type="inferred from homology"/>
<evidence type="ECO:0000256" key="5">
    <source>
        <dbReference type="HAMAP-Rule" id="MF_01114"/>
    </source>
</evidence>
<dbReference type="STRING" id="64971.SAMN05421831_11537"/>
<evidence type="ECO:0000259" key="7">
    <source>
        <dbReference type="Pfam" id="PF21981"/>
    </source>
</evidence>
<evidence type="ECO:0000313" key="10">
    <source>
        <dbReference type="Proteomes" id="UP000242999"/>
    </source>
</evidence>
<feature type="domain" description="RecX second three-helical" evidence="6">
    <location>
        <begin position="70"/>
        <end position="108"/>
    </location>
</feature>
<evidence type="ECO:0000313" key="9">
    <source>
        <dbReference type="EMBL" id="SEI88495.1"/>
    </source>
</evidence>
<dbReference type="Gene3D" id="1.10.10.10">
    <property type="entry name" value="Winged helix-like DNA-binding domain superfamily/Winged helix DNA-binding domain"/>
    <property type="match status" value="3"/>
</dbReference>
<evidence type="ECO:0000256" key="4">
    <source>
        <dbReference type="ARBA" id="ARBA00022490"/>
    </source>
</evidence>
<comment type="subcellular location">
    <subcellularLocation>
        <location evidence="1 5">Cytoplasm</location>
    </subcellularLocation>
</comment>
<evidence type="ECO:0000256" key="2">
    <source>
        <dbReference type="ARBA" id="ARBA00009695"/>
    </source>
</evidence>
<dbReference type="InterPro" id="IPR053926">
    <property type="entry name" value="RecX_HTH_1st"/>
</dbReference>
<feature type="domain" description="RecX first three-helical" evidence="8">
    <location>
        <begin position="24"/>
        <end position="63"/>
    </location>
</feature>
<evidence type="ECO:0000259" key="6">
    <source>
        <dbReference type="Pfam" id="PF02631"/>
    </source>
</evidence>
<dbReference type="OrthoDB" id="7066780at2"/>
<evidence type="ECO:0000256" key="1">
    <source>
        <dbReference type="ARBA" id="ARBA00004496"/>
    </source>
</evidence>
<protein>
    <recommendedName>
        <fullName evidence="3 5">Regulatory protein RecX</fullName>
    </recommendedName>
</protein>
<dbReference type="GO" id="GO:0005737">
    <property type="term" value="C:cytoplasm"/>
    <property type="evidence" value="ECO:0007669"/>
    <property type="project" value="UniProtKB-SubCell"/>
</dbReference>
<evidence type="ECO:0000259" key="8">
    <source>
        <dbReference type="Pfam" id="PF21982"/>
    </source>
</evidence>
<dbReference type="InterPro" id="IPR053925">
    <property type="entry name" value="RecX_HTH_3rd"/>
</dbReference>
<comment type="similarity">
    <text evidence="2 5">Belongs to the RecX family.</text>
</comment>
<dbReference type="InterPro" id="IPR036388">
    <property type="entry name" value="WH-like_DNA-bd_sf"/>
</dbReference>
<dbReference type="Pfam" id="PF21981">
    <property type="entry name" value="RecX_HTH3"/>
    <property type="match status" value="1"/>
</dbReference>
<dbReference type="InterPro" id="IPR003783">
    <property type="entry name" value="Regulatory_RecX"/>
</dbReference>
<organism evidence="9 10">
    <name type="scientific">Allopseudospirillum japonicum</name>
    <dbReference type="NCBI Taxonomy" id="64971"/>
    <lineage>
        <taxon>Bacteria</taxon>
        <taxon>Pseudomonadati</taxon>
        <taxon>Pseudomonadota</taxon>
        <taxon>Gammaproteobacteria</taxon>
        <taxon>Oceanospirillales</taxon>
        <taxon>Oceanospirillaceae</taxon>
        <taxon>Allopseudospirillum</taxon>
    </lineage>
</organism>
<name>A0A1H6UJY1_9GAMM</name>
<dbReference type="Pfam" id="PF02631">
    <property type="entry name" value="RecX_HTH2"/>
    <property type="match status" value="1"/>
</dbReference>